<evidence type="ECO:0000313" key="2">
    <source>
        <dbReference type="EMBL" id="KAJ1127079.1"/>
    </source>
</evidence>
<gene>
    <name evidence="2" type="ORF">NDU88_005485</name>
</gene>
<keyword evidence="3" id="KW-1185">Reference proteome</keyword>
<dbReference type="Proteomes" id="UP001066276">
    <property type="component" value="Chromosome 7"/>
</dbReference>
<organism evidence="2 3">
    <name type="scientific">Pleurodeles waltl</name>
    <name type="common">Iberian ribbed newt</name>
    <dbReference type="NCBI Taxonomy" id="8319"/>
    <lineage>
        <taxon>Eukaryota</taxon>
        <taxon>Metazoa</taxon>
        <taxon>Chordata</taxon>
        <taxon>Craniata</taxon>
        <taxon>Vertebrata</taxon>
        <taxon>Euteleostomi</taxon>
        <taxon>Amphibia</taxon>
        <taxon>Batrachia</taxon>
        <taxon>Caudata</taxon>
        <taxon>Salamandroidea</taxon>
        <taxon>Salamandridae</taxon>
        <taxon>Pleurodelinae</taxon>
        <taxon>Pleurodeles</taxon>
    </lineage>
</organism>
<name>A0AAV7PGZ4_PLEWA</name>
<accession>A0AAV7PGZ4</accession>
<feature type="compositionally biased region" description="Polar residues" evidence="1">
    <location>
        <begin position="11"/>
        <end position="27"/>
    </location>
</feature>
<sequence length="117" mass="13683">MYLTIPIPNGTIPTLSSEILTNFPNRNTEQKRNTSEPDSGKKQSKMESTPMRNGAEKGGVLRSRDQKDFFEEKQLVILRAQHQAADCAKHVYLQQHMPSNKYIFLVYFKNHRFKFYM</sequence>
<feature type="region of interest" description="Disordered" evidence="1">
    <location>
        <begin position="1"/>
        <end position="65"/>
    </location>
</feature>
<evidence type="ECO:0000313" key="3">
    <source>
        <dbReference type="Proteomes" id="UP001066276"/>
    </source>
</evidence>
<comment type="caution">
    <text evidence="2">The sequence shown here is derived from an EMBL/GenBank/DDBJ whole genome shotgun (WGS) entry which is preliminary data.</text>
</comment>
<dbReference type="AlphaFoldDB" id="A0AAV7PGZ4"/>
<protein>
    <submittedName>
        <fullName evidence="2">Uncharacterized protein</fullName>
    </submittedName>
</protein>
<reference evidence="2" key="1">
    <citation type="journal article" date="2022" name="bioRxiv">
        <title>Sequencing and chromosome-scale assembly of the giantPleurodeles waltlgenome.</title>
        <authorList>
            <person name="Brown T."/>
            <person name="Elewa A."/>
            <person name="Iarovenko S."/>
            <person name="Subramanian E."/>
            <person name="Araus A.J."/>
            <person name="Petzold A."/>
            <person name="Susuki M."/>
            <person name="Suzuki K.-i.T."/>
            <person name="Hayashi T."/>
            <person name="Toyoda A."/>
            <person name="Oliveira C."/>
            <person name="Osipova E."/>
            <person name="Leigh N.D."/>
            <person name="Simon A."/>
            <person name="Yun M.H."/>
        </authorList>
    </citation>
    <scope>NUCLEOTIDE SEQUENCE</scope>
    <source>
        <strain evidence="2">20211129_DDA</strain>
        <tissue evidence="2">Liver</tissue>
    </source>
</reference>
<dbReference type="EMBL" id="JANPWB010000011">
    <property type="protein sequence ID" value="KAJ1127079.1"/>
    <property type="molecule type" value="Genomic_DNA"/>
</dbReference>
<proteinExistence type="predicted"/>
<feature type="compositionally biased region" description="Basic and acidic residues" evidence="1">
    <location>
        <begin position="28"/>
        <end position="45"/>
    </location>
</feature>
<evidence type="ECO:0000256" key="1">
    <source>
        <dbReference type="SAM" id="MobiDB-lite"/>
    </source>
</evidence>